<comment type="caution">
    <text evidence="2">The sequence shown here is derived from an EMBL/GenBank/DDBJ whole genome shotgun (WGS) entry which is preliminary data.</text>
</comment>
<accession>A0A3D4VB63</accession>
<reference evidence="2 3" key="1">
    <citation type="journal article" date="2018" name="Nat. Biotechnol.">
        <title>A standardized bacterial taxonomy based on genome phylogeny substantially revises the tree of life.</title>
        <authorList>
            <person name="Parks D.H."/>
            <person name="Chuvochina M."/>
            <person name="Waite D.W."/>
            <person name="Rinke C."/>
            <person name="Skarshewski A."/>
            <person name="Chaumeil P.A."/>
            <person name="Hugenholtz P."/>
        </authorList>
    </citation>
    <scope>NUCLEOTIDE SEQUENCE [LARGE SCALE GENOMIC DNA]</scope>
    <source>
        <strain evidence="2">UBA8844</strain>
    </source>
</reference>
<dbReference type="Proteomes" id="UP000264071">
    <property type="component" value="Unassembled WGS sequence"/>
</dbReference>
<organism evidence="2 3">
    <name type="scientific">Gemmatimonas aurantiaca</name>
    <dbReference type="NCBI Taxonomy" id="173480"/>
    <lineage>
        <taxon>Bacteria</taxon>
        <taxon>Pseudomonadati</taxon>
        <taxon>Gemmatimonadota</taxon>
        <taxon>Gemmatimonadia</taxon>
        <taxon>Gemmatimonadales</taxon>
        <taxon>Gemmatimonadaceae</taxon>
        <taxon>Gemmatimonas</taxon>
    </lineage>
</organism>
<sequence>MHTFSITALLQDAVPASGHIAAQDTSGKVAYVAQSGGPPDTSSYMYAGYIVALVCYAGYIALMVRRIAHSKRQLEALSHGNDSGGSAR</sequence>
<feature type="transmembrane region" description="Helical" evidence="1">
    <location>
        <begin position="46"/>
        <end position="64"/>
    </location>
</feature>
<protein>
    <recommendedName>
        <fullName evidence="4">CcmD family protein</fullName>
    </recommendedName>
</protein>
<keyword evidence="1" id="KW-0472">Membrane</keyword>
<keyword evidence="1" id="KW-1133">Transmembrane helix</keyword>
<dbReference type="EMBL" id="DPIY01000010">
    <property type="protein sequence ID" value="HCT58353.1"/>
    <property type="molecule type" value="Genomic_DNA"/>
</dbReference>
<name>A0A3D4VB63_9BACT</name>
<evidence type="ECO:0000256" key="1">
    <source>
        <dbReference type="SAM" id="Phobius"/>
    </source>
</evidence>
<gene>
    <name evidence="2" type="ORF">DGD08_14205</name>
</gene>
<proteinExistence type="predicted"/>
<evidence type="ECO:0008006" key="4">
    <source>
        <dbReference type="Google" id="ProtNLM"/>
    </source>
</evidence>
<dbReference type="AlphaFoldDB" id="A0A3D4VB63"/>
<evidence type="ECO:0000313" key="3">
    <source>
        <dbReference type="Proteomes" id="UP000264071"/>
    </source>
</evidence>
<keyword evidence="1" id="KW-0812">Transmembrane</keyword>
<evidence type="ECO:0000313" key="2">
    <source>
        <dbReference type="EMBL" id="HCT58353.1"/>
    </source>
</evidence>